<dbReference type="SUPFAM" id="SSF51445">
    <property type="entry name" value="(Trans)glycosidases"/>
    <property type="match status" value="1"/>
</dbReference>
<evidence type="ECO:0000256" key="2">
    <source>
        <dbReference type="ARBA" id="ARBA00005336"/>
    </source>
</evidence>
<dbReference type="Proteomes" id="UP001257914">
    <property type="component" value="Unassembled WGS sequence"/>
</dbReference>
<dbReference type="EMBL" id="JAWCUA010000007">
    <property type="protein sequence ID" value="MDU0113236.1"/>
    <property type="molecule type" value="Genomic_DNA"/>
</dbReference>
<comment type="caution">
    <text evidence="7">The sequence shown here is derived from an EMBL/GenBank/DDBJ whole genome shotgun (WGS) entry which is preliminary data.</text>
</comment>
<dbReference type="Gene3D" id="3.40.50.1700">
    <property type="entry name" value="Glycoside hydrolase family 3 C-terminal domain"/>
    <property type="match status" value="1"/>
</dbReference>
<comment type="catalytic activity">
    <reaction evidence="1">
        <text>Hydrolysis of terminal non-reducing N-acetyl-D-hexosamine residues in N-acetyl-beta-D-hexosaminides.</text>
        <dbReference type="EC" id="3.2.1.52"/>
    </reaction>
</comment>
<name>A0ABU3R0N6_9GAMM</name>
<dbReference type="InterPro" id="IPR001764">
    <property type="entry name" value="Glyco_hydro_3_N"/>
</dbReference>
<reference evidence="7 8" key="1">
    <citation type="submission" date="2023-10" db="EMBL/GenBank/DDBJ databases">
        <title>Psychrosphaera aquimaarina strain SW33 isolated from seawater.</title>
        <authorList>
            <person name="Bayburt H."/>
            <person name="Kim J.M."/>
            <person name="Choi B.J."/>
            <person name="Jeon C.O."/>
        </authorList>
    </citation>
    <scope>NUCLEOTIDE SEQUENCE [LARGE SCALE GENOMIC DNA]</scope>
    <source>
        <strain evidence="7 8">KCTC 52743</strain>
    </source>
</reference>
<dbReference type="InterPro" id="IPR050226">
    <property type="entry name" value="NagZ_Beta-hexosaminidase"/>
</dbReference>
<dbReference type="InterPro" id="IPR036962">
    <property type="entry name" value="Glyco_hydro_3_N_sf"/>
</dbReference>
<gene>
    <name evidence="7" type="ORF">RT723_09550</name>
</gene>
<dbReference type="PANTHER" id="PTHR30480">
    <property type="entry name" value="BETA-HEXOSAMINIDASE-RELATED"/>
    <property type="match status" value="1"/>
</dbReference>
<sequence length="620" mass="67987">MTKIQSLSLILSGFAILLVTGCQTSIKSPEDELRLALAQKLMIDARYYCPTNSKGERCVKPLTQLTPDLADMVANTNLGGIILFAENLDSPEQITRLNNDLQNAAQNSSRQIPLFISVDQEGGRVVRLPRQYATSFSGNMAIGATFAKHQDKFAQQVGQVIGAELSAVGFNVNHAPTVDVNVNAQNPVINVRSFGENVDLVSELGASMTDAMQKQNVIATLKHFPGHGDTNVDSHTGLPVVKHDIERITQVELAPFQYAIDKGIAKMIMTAHIQYPSLDNTQFVSKAGESMTLPATMSRKILTNLLRNKMQFDGVVITDALDMKGISDYFTEDEAVINTFAAGADIALMPFKVRTPHDLNKADLLLDKLVAATKAGRLDRQEILDSAQRIMKLKQTYNLSSAYQGTLDQKLTEVKNVLANKKHKKIEAELAIESVTLIKGKGKIKPGANAIHIVMPDQNKCKAMLNAFAQDHQYFITCSNFTTGNAVHTKQSINSADVLIFGSIYPNQSAVEMGGMEDLSKMKNKLNRQSWPKSTQMKDMKALFSSAKEAGKQTIFISLRAPYEVTQFYNESTDIIATYSYNQSVGQDQVISGLAFEALAQILTGKREAHGQLPVTVVKP</sequence>
<keyword evidence="4 7" id="KW-0378">Hydrolase</keyword>
<feature type="domain" description="Glycoside hydrolase family 3 N-terminal" evidence="6">
    <location>
        <begin position="64"/>
        <end position="393"/>
    </location>
</feature>
<keyword evidence="5" id="KW-0326">Glycosidase</keyword>
<evidence type="ECO:0000256" key="4">
    <source>
        <dbReference type="ARBA" id="ARBA00022801"/>
    </source>
</evidence>
<accession>A0ABU3R0N6</accession>
<evidence type="ECO:0000313" key="8">
    <source>
        <dbReference type="Proteomes" id="UP001257914"/>
    </source>
</evidence>
<evidence type="ECO:0000259" key="6">
    <source>
        <dbReference type="Pfam" id="PF00933"/>
    </source>
</evidence>
<dbReference type="InterPro" id="IPR036881">
    <property type="entry name" value="Glyco_hydro_3_C_sf"/>
</dbReference>
<dbReference type="PROSITE" id="PS00775">
    <property type="entry name" value="GLYCOSYL_HYDROL_F3"/>
    <property type="match status" value="1"/>
</dbReference>
<evidence type="ECO:0000313" key="7">
    <source>
        <dbReference type="EMBL" id="MDU0113236.1"/>
    </source>
</evidence>
<dbReference type="PANTHER" id="PTHR30480:SF13">
    <property type="entry name" value="BETA-HEXOSAMINIDASE"/>
    <property type="match status" value="1"/>
</dbReference>
<protein>
    <recommendedName>
        <fullName evidence="3">beta-N-acetylhexosaminidase</fullName>
        <ecNumber evidence="3">3.2.1.52</ecNumber>
    </recommendedName>
</protein>
<evidence type="ECO:0000256" key="3">
    <source>
        <dbReference type="ARBA" id="ARBA00012663"/>
    </source>
</evidence>
<dbReference type="PROSITE" id="PS51257">
    <property type="entry name" value="PROKAR_LIPOPROTEIN"/>
    <property type="match status" value="1"/>
</dbReference>
<dbReference type="GO" id="GO:0016787">
    <property type="term" value="F:hydrolase activity"/>
    <property type="evidence" value="ECO:0007669"/>
    <property type="project" value="UniProtKB-KW"/>
</dbReference>
<organism evidence="7 8">
    <name type="scientific">Psychrosphaera aquimarina</name>
    <dbReference type="NCBI Taxonomy" id="2044854"/>
    <lineage>
        <taxon>Bacteria</taxon>
        <taxon>Pseudomonadati</taxon>
        <taxon>Pseudomonadota</taxon>
        <taxon>Gammaproteobacteria</taxon>
        <taxon>Alteromonadales</taxon>
        <taxon>Pseudoalteromonadaceae</taxon>
        <taxon>Psychrosphaera</taxon>
    </lineage>
</organism>
<evidence type="ECO:0000256" key="1">
    <source>
        <dbReference type="ARBA" id="ARBA00001231"/>
    </source>
</evidence>
<comment type="similarity">
    <text evidence="2">Belongs to the glycosyl hydrolase 3 family.</text>
</comment>
<evidence type="ECO:0000256" key="5">
    <source>
        <dbReference type="ARBA" id="ARBA00023295"/>
    </source>
</evidence>
<dbReference type="RefSeq" id="WP_315946837.1">
    <property type="nucleotide sequence ID" value="NZ_JAWCUA010000007.1"/>
</dbReference>
<dbReference type="Gene3D" id="3.20.20.300">
    <property type="entry name" value="Glycoside hydrolase, family 3, N-terminal domain"/>
    <property type="match status" value="1"/>
</dbReference>
<dbReference type="InterPro" id="IPR017853">
    <property type="entry name" value="GH"/>
</dbReference>
<dbReference type="Pfam" id="PF00933">
    <property type="entry name" value="Glyco_hydro_3"/>
    <property type="match status" value="1"/>
</dbReference>
<proteinExistence type="inferred from homology"/>
<dbReference type="EC" id="3.2.1.52" evidence="3"/>
<dbReference type="InterPro" id="IPR019800">
    <property type="entry name" value="Glyco_hydro_3_AS"/>
</dbReference>
<keyword evidence="8" id="KW-1185">Reference proteome</keyword>